<accession>A0A918M1A1</accession>
<dbReference type="PANTHER" id="PTHR34069:SF2">
    <property type="entry name" value="BETA-KETOACYL-[ACYL-CARRIER-PROTEIN] SYNTHASE III"/>
    <property type="match status" value="1"/>
</dbReference>
<dbReference type="Pfam" id="PF08541">
    <property type="entry name" value="ACP_syn_III_C"/>
    <property type="match status" value="1"/>
</dbReference>
<feature type="domain" description="Beta-ketoacyl-[acyl-carrier-protein] synthase III C-terminal" evidence="4">
    <location>
        <begin position="240"/>
        <end position="326"/>
    </location>
</feature>
<dbReference type="EMBL" id="BMSA01000042">
    <property type="protein sequence ID" value="GGT93128.1"/>
    <property type="molecule type" value="Genomic_DNA"/>
</dbReference>
<evidence type="ECO:0000313" key="6">
    <source>
        <dbReference type="EMBL" id="GGT93128.1"/>
    </source>
</evidence>
<proteinExistence type="predicted"/>
<protein>
    <submittedName>
        <fullName evidence="6">3-oxoacyl-[acyl-carrier-protein] synthase 3</fullName>
    </submittedName>
</protein>
<reference evidence="6" key="2">
    <citation type="submission" date="2020-09" db="EMBL/GenBank/DDBJ databases">
        <authorList>
            <person name="Sun Q."/>
            <person name="Ohkuma M."/>
        </authorList>
    </citation>
    <scope>NUCLEOTIDE SEQUENCE</scope>
    <source>
        <strain evidence="6">JCM 4125</strain>
    </source>
</reference>
<dbReference type="SUPFAM" id="SSF53901">
    <property type="entry name" value="Thiolase-like"/>
    <property type="match status" value="1"/>
</dbReference>
<evidence type="ECO:0000256" key="1">
    <source>
        <dbReference type="ARBA" id="ARBA00022490"/>
    </source>
</evidence>
<dbReference type="NCBIfam" id="NF006829">
    <property type="entry name" value="PRK09352.1"/>
    <property type="match status" value="1"/>
</dbReference>
<dbReference type="GO" id="GO:0004315">
    <property type="term" value="F:3-oxoacyl-[acyl-carrier-protein] synthase activity"/>
    <property type="evidence" value="ECO:0007669"/>
    <property type="project" value="InterPro"/>
</dbReference>
<dbReference type="GO" id="GO:0006633">
    <property type="term" value="P:fatty acid biosynthetic process"/>
    <property type="evidence" value="ECO:0007669"/>
    <property type="project" value="InterPro"/>
</dbReference>
<sequence>MRSAVLSGLGACLPARTVKSSEIEKEFNVRQGWITSRTGIELRHFISPGEATGDLAVRAGERALAHSGVHRADALVLATSTPDQLCPPTAPQVAAALGLGHVAAFDVAAVCSGFVYALVTAAGLIATSVADRVLVIGADTFSTIVDPNDLATRAVFGDGAGAAVLRAGRADEPGALSGMRLSSDGTGHGLITIQGGGSRARSTSLPVGSQDMFLTMAGQATFTEAVRRMSESVMRTAADCSWTADDIDRIVLHQANARILAAVARRLELPSERFVSNIAQVGNTAAASIPLALATAAATGELTAGHRVVLGSFGGGLTWGSAALVWPQLNKEVPHP</sequence>
<gene>
    <name evidence="6" type="primary">fabH</name>
    <name evidence="6" type="ORF">GCM10010226_83760</name>
</gene>
<dbReference type="InterPro" id="IPR016039">
    <property type="entry name" value="Thiolase-like"/>
</dbReference>
<dbReference type="InterPro" id="IPR013747">
    <property type="entry name" value="ACP_syn_III_C"/>
</dbReference>
<evidence type="ECO:0000313" key="7">
    <source>
        <dbReference type="Proteomes" id="UP000646776"/>
    </source>
</evidence>
<evidence type="ECO:0000259" key="4">
    <source>
        <dbReference type="Pfam" id="PF08541"/>
    </source>
</evidence>
<dbReference type="InterPro" id="IPR013751">
    <property type="entry name" value="ACP_syn_III_N"/>
</dbReference>
<feature type="domain" description="Beta-ketoacyl-[acyl-carrier-protein] synthase III N-terminal" evidence="5">
    <location>
        <begin position="105"/>
        <end position="185"/>
    </location>
</feature>
<keyword evidence="1" id="KW-0963">Cytoplasm</keyword>
<dbReference type="CDD" id="cd00830">
    <property type="entry name" value="KAS_III"/>
    <property type="match status" value="1"/>
</dbReference>
<keyword evidence="3" id="KW-0012">Acyltransferase</keyword>
<dbReference type="Proteomes" id="UP000646776">
    <property type="component" value="Unassembled WGS sequence"/>
</dbReference>
<evidence type="ECO:0000259" key="5">
    <source>
        <dbReference type="Pfam" id="PF08545"/>
    </source>
</evidence>
<evidence type="ECO:0000256" key="3">
    <source>
        <dbReference type="ARBA" id="ARBA00023315"/>
    </source>
</evidence>
<keyword evidence="7" id="KW-1185">Reference proteome</keyword>
<name>A0A918M1A1_9ACTN</name>
<dbReference type="Pfam" id="PF08545">
    <property type="entry name" value="ACP_syn_III"/>
    <property type="match status" value="1"/>
</dbReference>
<evidence type="ECO:0000256" key="2">
    <source>
        <dbReference type="ARBA" id="ARBA00022679"/>
    </source>
</evidence>
<dbReference type="AlphaFoldDB" id="A0A918M1A1"/>
<organism evidence="6 7">
    <name type="scientific">Streptomyces phaeofaciens</name>
    <dbReference type="NCBI Taxonomy" id="68254"/>
    <lineage>
        <taxon>Bacteria</taxon>
        <taxon>Bacillati</taxon>
        <taxon>Actinomycetota</taxon>
        <taxon>Actinomycetes</taxon>
        <taxon>Kitasatosporales</taxon>
        <taxon>Streptomycetaceae</taxon>
        <taxon>Streptomyces</taxon>
    </lineage>
</organism>
<reference evidence="6" key="1">
    <citation type="journal article" date="2014" name="Int. J. Syst. Evol. Microbiol.">
        <title>Complete genome sequence of Corynebacterium casei LMG S-19264T (=DSM 44701T), isolated from a smear-ripened cheese.</title>
        <authorList>
            <consortium name="US DOE Joint Genome Institute (JGI-PGF)"/>
            <person name="Walter F."/>
            <person name="Albersmeier A."/>
            <person name="Kalinowski J."/>
            <person name="Ruckert C."/>
        </authorList>
    </citation>
    <scope>NUCLEOTIDE SEQUENCE</scope>
    <source>
        <strain evidence="6">JCM 4125</strain>
    </source>
</reference>
<comment type="caution">
    <text evidence="6">The sequence shown here is derived from an EMBL/GenBank/DDBJ whole genome shotgun (WGS) entry which is preliminary data.</text>
</comment>
<dbReference type="PANTHER" id="PTHR34069">
    <property type="entry name" value="3-OXOACYL-[ACYL-CARRIER-PROTEIN] SYNTHASE 3"/>
    <property type="match status" value="1"/>
</dbReference>
<dbReference type="GO" id="GO:0044550">
    <property type="term" value="P:secondary metabolite biosynthetic process"/>
    <property type="evidence" value="ECO:0007669"/>
    <property type="project" value="TreeGrafter"/>
</dbReference>
<dbReference type="Gene3D" id="3.40.47.10">
    <property type="match status" value="1"/>
</dbReference>
<keyword evidence="2" id="KW-0808">Transferase</keyword>